<dbReference type="Gene3D" id="3.30.2400.10">
    <property type="entry name" value="Major capsid protein gp5"/>
    <property type="match status" value="1"/>
</dbReference>
<dbReference type="InterPro" id="IPR024455">
    <property type="entry name" value="Phage_capsid"/>
</dbReference>
<dbReference type="NCBIfam" id="TIGR01554">
    <property type="entry name" value="major_cap_HK97"/>
    <property type="match status" value="1"/>
</dbReference>
<sequence length="386" mass="42638">MNLEQLRALLASLDVQMRGIIEGADKEKGLTEEEATRYDSLEKQFEDAQRNIERLEKAEKRASFMNEPVSKPVVVVAADERQDNDIDEARENFWNMARGLNFEKRSLNTATNSEGGYLVPESFADTIIMKTAEKSYIRDLATVSTSTHTENMPVEGDDGANGWIDEEGTYPESDPTIGTIQLKAYKTGRILKVTDESLQDSVPSIEGYVAMKFAKSTTKAEEAAFISGDGNSKPTGVLVTATVGKTAASATAIAPDEILDLMTSLDEDYEGNAYLMMNKNTRNAIRKMKDSNGQYLWVQGFGGNPDTFDGKPIRINKYMPDIAAGAKPIAYGDFSYYHIKDRKVMTLKRLDELYAGTGHVGFRIDKRVDAKLVLADAVKTLQMAAS</sequence>
<protein>
    <submittedName>
        <fullName evidence="4">Phage major capsid protein</fullName>
    </submittedName>
</protein>
<dbReference type="Proteomes" id="UP000308901">
    <property type="component" value="Unassembled WGS sequence"/>
</dbReference>
<proteinExistence type="predicted"/>
<reference evidence="4 5" key="1">
    <citation type="submission" date="2019-05" db="EMBL/GenBank/DDBJ databases">
        <title>Arcobacter sp. nov., isolated from sea sediment.</title>
        <authorList>
            <person name="Kim W."/>
        </authorList>
    </citation>
    <scope>NUCLEOTIDE SEQUENCE [LARGE SCALE GENOMIC DNA]</scope>
    <source>
        <strain evidence="4 5">CAU 1517</strain>
    </source>
</reference>
<dbReference type="SUPFAM" id="SSF56563">
    <property type="entry name" value="Major capsid protein gp5"/>
    <property type="match status" value="1"/>
</dbReference>
<dbReference type="OrthoDB" id="9786516at2"/>
<name>A0A5R8Y4J3_9BACT</name>
<evidence type="ECO:0000256" key="2">
    <source>
        <dbReference type="SAM" id="Coils"/>
    </source>
</evidence>
<dbReference type="EMBL" id="VANU01000001">
    <property type="protein sequence ID" value="TLP41044.1"/>
    <property type="molecule type" value="Genomic_DNA"/>
</dbReference>
<dbReference type="AlphaFoldDB" id="A0A5R8Y4J3"/>
<keyword evidence="2" id="KW-0175">Coiled coil</keyword>
<comment type="caution">
    <text evidence="4">The sequence shown here is derived from an EMBL/GenBank/DDBJ whole genome shotgun (WGS) entry which is preliminary data.</text>
</comment>
<evidence type="ECO:0000313" key="4">
    <source>
        <dbReference type="EMBL" id="TLP41044.1"/>
    </source>
</evidence>
<organism evidence="4 5">
    <name type="scientific">Arcobacter arenosus</name>
    <dbReference type="NCBI Taxonomy" id="2576037"/>
    <lineage>
        <taxon>Bacteria</taxon>
        <taxon>Pseudomonadati</taxon>
        <taxon>Campylobacterota</taxon>
        <taxon>Epsilonproteobacteria</taxon>
        <taxon>Campylobacterales</taxon>
        <taxon>Arcobacteraceae</taxon>
        <taxon>Arcobacter</taxon>
    </lineage>
</organism>
<dbReference type="InterPro" id="IPR054612">
    <property type="entry name" value="Phage_capsid-like_C"/>
</dbReference>
<accession>A0A5R8Y4J3</accession>
<comment type="subcellular location">
    <subcellularLocation>
        <location evidence="1">Virion</location>
    </subcellularLocation>
</comment>
<dbReference type="Pfam" id="PF05065">
    <property type="entry name" value="Phage_capsid"/>
    <property type="match status" value="1"/>
</dbReference>
<keyword evidence="5" id="KW-1185">Reference proteome</keyword>
<gene>
    <name evidence="4" type="ORF">FDK22_03220</name>
</gene>
<evidence type="ECO:0000256" key="1">
    <source>
        <dbReference type="ARBA" id="ARBA00004328"/>
    </source>
</evidence>
<evidence type="ECO:0000259" key="3">
    <source>
        <dbReference type="Pfam" id="PF05065"/>
    </source>
</evidence>
<feature type="domain" description="Phage capsid-like C-terminal" evidence="3">
    <location>
        <begin position="115"/>
        <end position="382"/>
    </location>
</feature>
<dbReference type="RefSeq" id="WP_138151446.1">
    <property type="nucleotide sequence ID" value="NZ_VANU01000001.1"/>
</dbReference>
<feature type="coiled-coil region" evidence="2">
    <location>
        <begin position="31"/>
        <end position="61"/>
    </location>
</feature>
<evidence type="ECO:0000313" key="5">
    <source>
        <dbReference type="Proteomes" id="UP000308901"/>
    </source>
</evidence>